<dbReference type="AlphaFoldDB" id="A0A645BB37"/>
<proteinExistence type="predicted"/>
<comment type="caution">
    <text evidence="1">The sequence shown here is derived from an EMBL/GenBank/DDBJ whole genome shotgun (WGS) entry which is preliminary data.</text>
</comment>
<gene>
    <name evidence="1" type="ORF">SDC9_109162</name>
</gene>
<dbReference type="GO" id="GO:0030246">
    <property type="term" value="F:carbohydrate binding"/>
    <property type="evidence" value="ECO:0007669"/>
    <property type="project" value="InterPro"/>
</dbReference>
<evidence type="ECO:0000313" key="1">
    <source>
        <dbReference type="EMBL" id="MPM62296.1"/>
    </source>
</evidence>
<dbReference type="Pfam" id="PF14486">
    <property type="entry name" value="DUF4432"/>
    <property type="match status" value="1"/>
</dbReference>
<accession>A0A645BB37</accession>
<organism evidence="1">
    <name type="scientific">bioreactor metagenome</name>
    <dbReference type="NCBI Taxonomy" id="1076179"/>
    <lineage>
        <taxon>unclassified sequences</taxon>
        <taxon>metagenomes</taxon>
        <taxon>ecological metagenomes</taxon>
    </lineage>
</organism>
<protein>
    <recommendedName>
        <fullName evidence="2">Aldose 1-epimerase</fullName>
    </recommendedName>
</protein>
<sequence>MLDGTSLFFGPESETSEYSAVGDDQFRQMHAPVDGLEQQTFCHIPCRKGETTAGLYHPALGLAAYLRYDSAALPYLLEWKCLKSHDYVLAIEPANCPARDRESDLCGNRAFLLDAYQSVTYQVTLGVAEGAAARQLYQKHQ</sequence>
<name>A0A645BB37_9ZZZZ</name>
<dbReference type="InterPro" id="IPR014718">
    <property type="entry name" value="GH-type_carb-bd"/>
</dbReference>
<dbReference type="InterPro" id="IPR027839">
    <property type="entry name" value="DUF4432"/>
</dbReference>
<dbReference type="Gene3D" id="2.70.98.10">
    <property type="match status" value="1"/>
</dbReference>
<evidence type="ECO:0008006" key="2">
    <source>
        <dbReference type="Google" id="ProtNLM"/>
    </source>
</evidence>
<dbReference type="EMBL" id="VSSQ01018795">
    <property type="protein sequence ID" value="MPM62296.1"/>
    <property type="molecule type" value="Genomic_DNA"/>
</dbReference>
<reference evidence="1" key="1">
    <citation type="submission" date="2019-08" db="EMBL/GenBank/DDBJ databases">
        <authorList>
            <person name="Kucharzyk K."/>
            <person name="Murdoch R.W."/>
            <person name="Higgins S."/>
            <person name="Loffler F."/>
        </authorList>
    </citation>
    <scope>NUCLEOTIDE SEQUENCE</scope>
</reference>